<organism evidence="17">
    <name type="scientific">Gorpis annulatus</name>
    <dbReference type="NCBI Taxonomy" id="696245"/>
    <lineage>
        <taxon>Eukaryota</taxon>
        <taxon>Metazoa</taxon>
        <taxon>Ecdysozoa</taxon>
        <taxon>Arthropoda</taxon>
        <taxon>Hexapoda</taxon>
        <taxon>Insecta</taxon>
        <taxon>Pterygota</taxon>
        <taxon>Neoptera</taxon>
        <taxon>Paraneoptera</taxon>
        <taxon>Hemiptera</taxon>
        <taxon>Heteroptera</taxon>
        <taxon>Panheteroptera</taxon>
        <taxon>Cimicomorpha</taxon>
        <taxon>Nabidae</taxon>
        <taxon>Nabinae</taxon>
        <taxon>Gorpis</taxon>
    </lineage>
</organism>
<accession>K7NBH2</accession>
<comment type="catalytic activity">
    <reaction evidence="15">
        <text>a ubiquinone + NADH + 5 H(+)(in) = a ubiquinol + NAD(+) + 4 H(+)(out)</text>
        <dbReference type="Rhea" id="RHEA:29091"/>
        <dbReference type="Rhea" id="RHEA-COMP:9565"/>
        <dbReference type="Rhea" id="RHEA-COMP:9566"/>
        <dbReference type="ChEBI" id="CHEBI:15378"/>
        <dbReference type="ChEBI" id="CHEBI:16389"/>
        <dbReference type="ChEBI" id="CHEBI:17976"/>
        <dbReference type="ChEBI" id="CHEBI:57540"/>
        <dbReference type="ChEBI" id="CHEBI:57945"/>
        <dbReference type="EC" id="7.1.1.2"/>
    </reaction>
</comment>
<gene>
    <name evidence="17" type="primary">ND6</name>
</gene>
<keyword evidence="10 16" id="KW-1133">Transmembrane helix</keyword>
<dbReference type="GO" id="GO:0031966">
    <property type="term" value="C:mitochondrial membrane"/>
    <property type="evidence" value="ECO:0007669"/>
    <property type="project" value="UniProtKB-SubCell"/>
</dbReference>
<evidence type="ECO:0000256" key="3">
    <source>
        <dbReference type="ARBA" id="ARBA00012944"/>
    </source>
</evidence>
<evidence type="ECO:0000256" key="8">
    <source>
        <dbReference type="ARBA" id="ARBA00022967"/>
    </source>
</evidence>
<reference evidence="17" key="1">
    <citation type="journal article" date="2012" name="PLoS ONE">
        <title>Comparative mitogenomic analysis of damsel bugs representing three tribes in the family Nabidae (Insecta: Hemiptera).</title>
        <authorList>
            <person name="Li H."/>
            <person name="Liu H.Y."/>
            <person name="Song F."/>
            <person name="Shi A.M."/>
            <person name="Zhou X.G."/>
            <person name="Cai W.Z."/>
        </authorList>
    </citation>
    <scope>NUCLEOTIDE SEQUENCE</scope>
</reference>
<evidence type="ECO:0000256" key="2">
    <source>
        <dbReference type="ARBA" id="ARBA00005698"/>
    </source>
</evidence>
<feature type="transmembrane region" description="Helical" evidence="16">
    <location>
        <begin position="134"/>
        <end position="159"/>
    </location>
</feature>
<dbReference type="PANTHER" id="PTHR11435:SF1">
    <property type="entry name" value="NADH-UBIQUINONE OXIDOREDUCTASE CHAIN 6"/>
    <property type="match status" value="1"/>
</dbReference>
<evidence type="ECO:0000256" key="14">
    <source>
        <dbReference type="ARBA" id="ARBA00031019"/>
    </source>
</evidence>
<dbReference type="InterPro" id="IPR050269">
    <property type="entry name" value="ComplexI_Subunit6"/>
</dbReference>
<evidence type="ECO:0000256" key="1">
    <source>
        <dbReference type="ARBA" id="ARBA00004225"/>
    </source>
</evidence>
<keyword evidence="5" id="KW-0813">Transport</keyword>
<keyword evidence="12 17" id="KW-0496">Mitochondrion</keyword>
<keyword evidence="6" id="KW-0679">Respiratory chain</keyword>
<evidence type="ECO:0000256" key="12">
    <source>
        <dbReference type="ARBA" id="ARBA00023128"/>
    </source>
</evidence>
<evidence type="ECO:0000256" key="6">
    <source>
        <dbReference type="ARBA" id="ARBA00022660"/>
    </source>
</evidence>
<evidence type="ECO:0000256" key="10">
    <source>
        <dbReference type="ARBA" id="ARBA00022989"/>
    </source>
</evidence>
<sequence>MLYMLLMCMMLILMLPLMKHPLSMGFLLILQTVLVAMITGLINNNMFMMSYILFIIMLSGALVLFIYMASVASNEKFKTSIKMLFMIMSVFIFMLLIYYKNDEVLMNSHSYNFYNPMIEYNQNMLLNSLYNNQAMYLTMMAVLYLLFTMISVTYIVNIFDGPMRKMS</sequence>
<dbReference type="RefSeq" id="YP_007025109.1">
    <property type="nucleotide sequence ID" value="NC_019595.1"/>
</dbReference>
<keyword evidence="9" id="KW-0249">Electron transport</keyword>
<evidence type="ECO:0000256" key="13">
    <source>
        <dbReference type="ARBA" id="ARBA00023136"/>
    </source>
</evidence>
<evidence type="ECO:0000256" key="5">
    <source>
        <dbReference type="ARBA" id="ARBA00022448"/>
    </source>
</evidence>
<evidence type="ECO:0000256" key="15">
    <source>
        <dbReference type="ARBA" id="ARBA00049551"/>
    </source>
</evidence>
<dbReference type="GeneID" id="14048557"/>
<keyword evidence="11" id="KW-0520">NAD</keyword>
<protein>
    <recommendedName>
        <fullName evidence="4">NADH-ubiquinone oxidoreductase chain 6</fullName>
        <ecNumber evidence="3">7.1.1.2</ecNumber>
    </recommendedName>
    <alternativeName>
        <fullName evidence="14">NADH dehydrogenase subunit 6</fullName>
    </alternativeName>
</protein>
<feature type="transmembrane region" description="Helical" evidence="16">
    <location>
        <begin position="50"/>
        <end position="69"/>
    </location>
</feature>
<dbReference type="CTD" id="4541"/>
<proteinExistence type="inferred from homology"/>
<evidence type="ECO:0000256" key="4">
    <source>
        <dbReference type="ARBA" id="ARBA00021095"/>
    </source>
</evidence>
<dbReference type="AlphaFoldDB" id="K7NBH2"/>
<evidence type="ECO:0000256" key="16">
    <source>
        <dbReference type="SAM" id="Phobius"/>
    </source>
</evidence>
<geneLocation type="mitochondrion" evidence="17"/>
<feature type="transmembrane region" description="Helical" evidence="16">
    <location>
        <begin position="81"/>
        <end position="99"/>
    </location>
</feature>
<evidence type="ECO:0000256" key="11">
    <source>
        <dbReference type="ARBA" id="ARBA00023027"/>
    </source>
</evidence>
<dbReference type="EMBL" id="JF907591">
    <property type="protein sequence ID" value="AEI53352.1"/>
    <property type="molecule type" value="Genomic_DNA"/>
</dbReference>
<keyword evidence="8" id="KW-1278">Translocase</keyword>
<keyword evidence="7 16" id="KW-0812">Transmembrane</keyword>
<comment type="similarity">
    <text evidence="2">Belongs to the complex I subunit 6 family.</text>
</comment>
<evidence type="ECO:0000256" key="7">
    <source>
        <dbReference type="ARBA" id="ARBA00022692"/>
    </source>
</evidence>
<dbReference type="EC" id="7.1.1.2" evidence="3"/>
<comment type="subcellular location">
    <subcellularLocation>
        <location evidence="1">Mitochondrion membrane</location>
        <topology evidence="1">Multi-pass membrane protein</topology>
    </subcellularLocation>
</comment>
<dbReference type="GO" id="GO:0008137">
    <property type="term" value="F:NADH dehydrogenase (ubiquinone) activity"/>
    <property type="evidence" value="ECO:0007669"/>
    <property type="project" value="UniProtKB-EC"/>
</dbReference>
<name>K7NBH2_9HEMI</name>
<dbReference type="PANTHER" id="PTHR11435">
    <property type="entry name" value="NADH UBIQUINONE OXIDOREDUCTASE SUBUNIT ND6"/>
    <property type="match status" value="1"/>
</dbReference>
<keyword evidence="13 16" id="KW-0472">Membrane</keyword>
<evidence type="ECO:0000313" key="17">
    <source>
        <dbReference type="EMBL" id="AEI53352.1"/>
    </source>
</evidence>
<evidence type="ECO:0000256" key="9">
    <source>
        <dbReference type="ARBA" id="ARBA00022982"/>
    </source>
</evidence>